<dbReference type="SMART" id="SM00112">
    <property type="entry name" value="CA"/>
    <property type="match status" value="7"/>
</dbReference>
<keyword evidence="9 13" id="KW-0472">Membrane</keyword>
<feature type="domain" description="Cadherin" evidence="15">
    <location>
        <begin position="151"/>
        <end position="261"/>
    </location>
</feature>
<dbReference type="InterPro" id="IPR020894">
    <property type="entry name" value="Cadherin_CS"/>
</dbReference>
<dbReference type="EMBL" id="BMAT01006755">
    <property type="protein sequence ID" value="GFS19295.1"/>
    <property type="molecule type" value="Genomic_DNA"/>
</dbReference>
<protein>
    <submittedName>
        <fullName evidence="16">Protocadherin-11 X-linked</fullName>
    </submittedName>
</protein>
<evidence type="ECO:0000256" key="2">
    <source>
        <dbReference type="ARBA" id="ARBA00022475"/>
    </source>
</evidence>
<evidence type="ECO:0000256" key="4">
    <source>
        <dbReference type="ARBA" id="ARBA00022729"/>
    </source>
</evidence>
<evidence type="ECO:0000256" key="10">
    <source>
        <dbReference type="ARBA" id="ARBA00023180"/>
    </source>
</evidence>
<dbReference type="FunFam" id="2.60.40.60:FF:000007">
    <property type="entry name" value="Protocadherin alpha 2"/>
    <property type="match status" value="1"/>
</dbReference>
<dbReference type="Gene3D" id="2.60.40.60">
    <property type="entry name" value="Cadherins"/>
    <property type="match status" value="7"/>
</dbReference>
<feature type="transmembrane region" description="Helical" evidence="13">
    <location>
        <begin position="831"/>
        <end position="855"/>
    </location>
</feature>
<evidence type="ECO:0000256" key="14">
    <source>
        <dbReference type="SAM" id="SignalP"/>
    </source>
</evidence>
<dbReference type="InterPro" id="IPR013164">
    <property type="entry name" value="Cadherin_N"/>
</dbReference>
<dbReference type="InterPro" id="IPR050174">
    <property type="entry name" value="Protocadherin/Cadherin-CA"/>
</dbReference>
<evidence type="ECO:0000256" key="6">
    <source>
        <dbReference type="ARBA" id="ARBA00022837"/>
    </source>
</evidence>
<feature type="domain" description="Cadherin" evidence="15">
    <location>
        <begin position="479"/>
        <end position="586"/>
    </location>
</feature>
<comment type="caution">
    <text evidence="16">The sequence shown here is derived from an EMBL/GenBank/DDBJ whole genome shotgun (WGS) entry which is preliminary data.</text>
</comment>
<dbReference type="GO" id="GO:0005886">
    <property type="term" value="C:plasma membrane"/>
    <property type="evidence" value="ECO:0007669"/>
    <property type="project" value="UniProtKB-SubCell"/>
</dbReference>
<evidence type="ECO:0000256" key="11">
    <source>
        <dbReference type="PROSITE-ProRule" id="PRU00043"/>
    </source>
</evidence>
<reference evidence="16 17" key="1">
    <citation type="journal article" date="2021" name="Elife">
        <title>Chloroplast acquisition without the gene transfer in kleptoplastic sea slugs, Plakobranchus ocellatus.</title>
        <authorList>
            <person name="Maeda T."/>
            <person name="Takahashi S."/>
            <person name="Yoshida T."/>
            <person name="Shimamura S."/>
            <person name="Takaki Y."/>
            <person name="Nagai Y."/>
            <person name="Toyoda A."/>
            <person name="Suzuki Y."/>
            <person name="Arimoto A."/>
            <person name="Ishii H."/>
            <person name="Satoh N."/>
            <person name="Nishiyama T."/>
            <person name="Hasebe M."/>
            <person name="Maruyama T."/>
            <person name="Minagawa J."/>
            <person name="Obokata J."/>
            <person name="Shigenobu S."/>
        </authorList>
    </citation>
    <scope>NUCLEOTIDE SEQUENCE [LARGE SCALE GENOMIC DNA]</scope>
</reference>
<keyword evidence="3 13" id="KW-0812">Transmembrane</keyword>
<keyword evidence="7" id="KW-0130">Cell adhesion</keyword>
<feature type="region of interest" description="Disordered" evidence="12">
    <location>
        <begin position="982"/>
        <end position="1066"/>
    </location>
</feature>
<evidence type="ECO:0000313" key="17">
    <source>
        <dbReference type="Proteomes" id="UP000762676"/>
    </source>
</evidence>
<dbReference type="FunFam" id="2.60.40.60:FF:000033">
    <property type="entry name" value="FAT atypical cadherin 1"/>
    <property type="match status" value="1"/>
</dbReference>
<keyword evidence="8 13" id="KW-1133">Transmembrane helix</keyword>
<evidence type="ECO:0000256" key="12">
    <source>
        <dbReference type="SAM" id="MobiDB-lite"/>
    </source>
</evidence>
<keyword evidence="10" id="KW-0325">Glycoprotein</keyword>
<feature type="domain" description="Cadherin" evidence="15">
    <location>
        <begin position="699"/>
        <end position="821"/>
    </location>
</feature>
<dbReference type="PANTHER" id="PTHR24028">
    <property type="entry name" value="CADHERIN-87A"/>
    <property type="match status" value="1"/>
</dbReference>
<feature type="chain" id="PRO_5043506573" evidence="14">
    <location>
        <begin position="29"/>
        <end position="1066"/>
    </location>
</feature>
<sequence>MAVSSILCRWLGLALLVPLLASLYVCQAQDITEIEFTTEEEKGADHFIGNTAERSGLLREFGNNFQLLVFRALTQGYPDVQYLRINPSNGVIHTAKNIDREAICTKSPDCSIMVRISVNRRSPGSESTELLRLLQVTIKILDINDEAPTFEKRVVNLQIPENLQDGHELFTSVASDKDSEGPNSLITYKLAPSTPDFMVTTQTSADGFEDLVITVKKVLDREEQSSYALEVIASDNGSPQQSSTVLVNVQVTDVNDNAPQFGRDNYTVNVLENSDKDLPVVVVSASDLDAGENARVGYSLSSQAPLKIREMFTVDGATGEVFSRQELDFEQEETYQFYVTATDHGSPPQSASALVTVQLMDVNDNRPNIEVTAATFGDEVTEHGSVGKFLAHIKVSDADRGVNGQVTCSIADQHFSLEPLDASSPGFYKIVLSQELDREEAAQIEVEIRCQDGDSQPLVAIATLPISVLDINDNAPQFVPDSLHGTVMEERPPSSHVMRVQAIDPDAGENARVTYSLGTSPSDALFTIDSDSGVISTRQIHLDREVEKVYNLTVVARDNAPVGRRMTSTATATVRVLDENDNPPRFTQQGFSTSITENLPERSPAGQVSATDDDIDQNARFQFSIIGGQKGADDGTFFTIDPQTGLLLSKQPFDREKKDTYKFSIKVSDPAVSNYFDIANVTVTIDDANDHAPRVLKPPETEREFTCAFNRSAGDVIAVFQAEDSDDPKLTEITYSVRIRTGSAPTSGQVDRKSGSSTSGLFSMDPLSGNLRVAREIRPEDIGVHRLEVVVRDTPGPAAQTTVVPVSVTVAEGSEEEMSRFKASSGMDNNVTIVSVIVVCTAILAIVIIVVICFIRRVDRNRKRRGLAASTHPAPSSPSHQAQLDAKLYQAAQWVNTVTPSDPHQNGVKARLEVPGSEKVSSGKKKKEVSFSLDDMVVESPDTSGSVNSVFASRGKQDGLSYKQTAEQSFIVMDGMTTPDFSQHLYDRRSSSTDHPDERQFMEVGGGGAGHPVTGPPGRAAEDRYSDASSGDTGTSDSGRGGSEDESHGHGSSSGDRGRLGSSGPE</sequence>
<evidence type="ECO:0000256" key="1">
    <source>
        <dbReference type="ARBA" id="ARBA00004251"/>
    </source>
</evidence>
<dbReference type="GO" id="GO:0007156">
    <property type="term" value="P:homophilic cell adhesion via plasma membrane adhesion molecules"/>
    <property type="evidence" value="ECO:0007669"/>
    <property type="project" value="InterPro"/>
</dbReference>
<evidence type="ECO:0000259" key="15">
    <source>
        <dbReference type="PROSITE" id="PS50268"/>
    </source>
</evidence>
<keyword evidence="17" id="KW-1185">Reference proteome</keyword>
<evidence type="ECO:0000256" key="7">
    <source>
        <dbReference type="ARBA" id="ARBA00022889"/>
    </source>
</evidence>
<feature type="compositionally biased region" description="Low complexity" evidence="12">
    <location>
        <begin position="1029"/>
        <end position="1038"/>
    </location>
</feature>
<gene>
    <name evidence="16" type="ORF">ElyMa_003285500</name>
</gene>
<feature type="domain" description="Cadherin" evidence="15">
    <location>
        <begin position="73"/>
        <end position="150"/>
    </location>
</feature>
<feature type="signal peptide" evidence="14">
    <location>
        <begin position="1"/>
        <end position="28"/>
    </location>
</feature>
<keyword evidence="5" id="KW-0677">Repeat</keyword>
<feature type="region of interest" description="Disordered" evidence="12">
    <location>
        <begin position="899"/>
        <end position="926"/>
    </location>
</feature>
<dbReference type="InterPro" id="IPR002126">
    <property type="entry name" value="Cadherin-like_dom"/>
</dbReference>
<evidence type="ECO:0000256" key="5">
    <source>
        <dbReference type="ARBA" id="ARBA00022737"/>
    </source>
</evidence>
<dbReference type="InterPro" id="IPR015919">
    <property type="entry name" value="Cadherin-like_sf"/>
</dbReference>
<feature type="compositionally biased region" description="Low complexity" evidence="12">
    <location>
        <begin position="1050"/>
        <end position="1066"/>
    </location>
</feature>
<keyword evidence="4 14" id="KW-0732">Signal</keyword>
<dbReference type="PROSITE" id="PS00232">
    <property type="entry name" value="CADHERIN_1"/>
    <property type="match status" value="5"/>
</dbReference>
<feature type="compositionally biased region" description="Basic and acidic residues" evidence="12">
    <location>
        <begin position="985"/>
        <end position="1001"/>
    </location>
</feature>
<comment type="subcellular location">
    <subcellularLocation>
        <location evidence="1">Cell membrane</location>
        <topology evidence="1">Single-pass type I membrane protein</topology>
    </subcellularLocation>
</comment>
<feature type="domain" description="Cadherin" evidence="15">
    <location>
        <begin position="372"/>
        <end position="478"/>
    </location>
</feature>
<evidence type="ECO:0000256" key="8">
    <source>
        <dbReference type="ARBA" id="ARBA00022989"/>
    </source>
</evidence>
<evidence type="ECO:0000256" key="3">
    <source>
        <dbReference type="ARBA" id="ARBA00022692"/>
    </source>
</evidence>
<evidence type="ECO:0000256" key="13">
    <source>
        <dbReference type="SAM" id="Phobius"/>
    </source>
</evidence>
<dbReference type="Pfam" id="PF08266">
    <property type="entry name" value="Cadherin_2"/>
    <property type="match status" value="1"/>
</dbReference>
<dbReference type="SUPFAM" id="SSF49313">
    <property type="entry name" value="Cadherin-like"/>
    <property type="match status" value="7"/>
</dbReference>
<dbReference type="PRINTS" id="PR00205">
    <property type="entry name" value="CADHERIN"/>
</dbReference>
<dbReference type="Proteomes" id="UP000762676">
    <property type="component" value="Unassembled WGS sequence"/>
</dbReference>
<dbReference type="AlphaFoldDB" id="A0AAV4JBV6"/>
<feature type="domain" description="Cadherin" evidence="15">
    <location>
        <begin position="587"/>
        <end position="695"/>
    </location>
</feature>
<name>A0AAV4JBV6_9GAST</name>
<dbReference type="Pfam" id="PF00028">
    <property type="entry name" value="Cadherin"/>
    <property type="match status" value="6"/>
</dbReference>
<dbReference type="PANTHER" id="PTHR24028:SF146">
    <property type="entry name" value="CADHERIN 96CB, ISOFORM D-RELATED"/>
    <property type="match status" value="1"/>
</dbReference>
<dbReference type="PROSITE" id="PS50268">
    <property type="entry name" value="CADHERIN_2"/>
    <property type="match status" value="7"/>
</dbReference>
<dbReference type="FunFam" id="2.60.40.60:FF:000092">
    <property type="entry name" value="Protocadherin 8"/>
    <property type="match status" value="1"/>
</dbReference>
<organism evidence="16 17">
    <name type="scientific">Elysia marginata</name>
    <dbReference type="NCBI Taxonomy" id="1093978"/>
    <lineage>
        <taxon>Eukaryota</taxon>
        <taxon>Metazoa</taxon>
        <taxon>Spiralia</taxon>
        <taxon>Lophotrochozoa</taxon>
        <taxon>Mollusca</taxon>
        <taxon>Gastropoda</taxon>
        <taxon>Heterobranchia</taxon>
        <taxon>Euthyneura</taxon>
        <taxon>Panpulmonata</taxon>
        <taxon>Sacoglossa</taxon>
        <taxon>Placobranchoidea</taxon>
        <taxon>Plakobranchidae</taxon>
        <taxon>Elysia</taxon>
    </lineage>
</organism>
<keyword evidence="6 11" id="KW-0106">Calcium</keyword>
<dbReference type="CDD" id="cd11304">
    <property type="entry name" value="Cadherin_repeat"/>
    <property type="match status" value="7"/>
</dbReference>
<evidence type="ECO:0000256" key="9">
    <source>
        <dbReference type="ARBA" id="ARBA00023136"/>
    </source>
</evidence>
<feature type="domain" description="Cadherin" evidence="15">
    <location>
        <begin position="262"/>
        <end position="369"/>
    </location>
</feature>
<accession>A0AAV4JBV6</accession>
<proteinExistence type="predicted"/>
<dbReference type="GO" id="GO:0005509">
    <property type="term" value="F:calcium ion binding"/>
    <property type="evidence" value="ECO:0007669"/>
    <property type="project" value="UniProtKB-UniRule"/>
</dbReference>
<evidence type="ECO:0000313" key="16">
    <source>
        <dbReference type="EMBL" id="GFS19295.1"/>
    </source>
</evidence>
<dbReference type="FunFam" id="2.60.40.60:FF:000020">
    <property type="entry name" value="Dachsous cadherin-related 1b"/>
    <property type="match status" value="2"/>
</dbReference>
<keyword evidence="2" id="KW-1003">Cell membrane</keyword>